<dbReference type="PANTHER" id="PTHR45642:SF135">
    <property type="entry name" value="GDSL ESTERASE_LIPASE EXL2"/>
    <property type="match status" value="1"/>
</dbReference>
<dbReference type="CDD" id="cd01837">
    <property type="entry name" value="SGNH_plant_lipase_like"/>
    <property type="match status" value="1"/>
</dbReference>
<evidence type="ECO:0000256" key="2">
    <source>
        <dbReference type="SAM" id="SignalP"/>
    </source>
</evidence>
<comment type="caution">
    <text evidence="3">The sequence shown here is derived from an EMBL/GenBank/DDBJ whole genome shotgun (WGS) entry which is preliminary data.</text>
</comment>
<dbReference type="PANTHER" id="PTHR45642">
    <property type="entry name" value="GDSL ESTERASE/LIPASE EXL3"/>
    <property type="match status" value="1"/>
</dbReference>
<sequence>MNPSLKLSSPFLCLHLSLLVLLSCFTEALVKLPENENVSAVIAFGDSIVDTGNNNRFETLAKCNFPPYGRDFIGGVPTGRFSNGKVPSDLLAEELGVKELLPAYRDPNLRPEDLLTGVCFASGGSGYDPLTPKITMVTSLDGQLQEFREYTEKLIGLIGDERTSYLLEKSVVIVVQSSNDIANTYFNSRVRESQYDISSYSDLLVDSATNFVKELYGLGVRRIGIFGAPPLGCVPASRTVAGGMARECSEVYNEASQIFNTKLSKAMDSLESSLQSSRVVYIDVYAPLLDIIQNYQSYGFEFGDKGCCGTGEIESAVFCNQLNPHTCQDASKYVFWDSFHPTERTYRLLVSRLLQQYVNRFL</sequence>
<dbReference type="PROSITE" id="PS01098">
    <property type="entry name" value="LIPASE_GDSL_SER"/>
    <property type="match status" value="1"/>
</dbReference>
<keyword evidence="2" id="KW-0732">Signal</keyword>
<dbReference type="EMBL" id="JAIWQS010000002">
    <property type="protein sequence ID" value="KAJ8772642.1"/>
    <property type="molecule type" value="Genomic_DNA"/>
</dbReference>
<comment type="similarity">
    <text evidence="1">Belongs to the 'GDSL' lipolytic enzyme family.</text>
</comment>
<dbReference type="InterPro" id="IPR001087">
    <property type="entry name" value="GDSL"/>
</dbReference>
<evidence type="ECO:0008006" key="5">
    <source>
        <dbReference type="Google" id="ProtNLM"/>
    </source>
</evidence>
<evidence type="ECO:0000256" key="1">
    <source>
        <dbReference type="ARBA" id="ARBA00008668"/>
    </source>
</evidence>
<dbReference type="InterPro" id="IPR008265">
    <property type="entry name" value="Lipase_GDSL_AS"/>
</dbReference>
<organism evidence="3 4">
    <name type="scientific">Erythroxylum novogranatense</name>
    <dbReference type="NCBI Taxonomy" id="1862640"/>
    <lineage>
        <taxon>Eukaryota</taxon>
        <taxon>Viridiplantae</taxon>
        <taxon>Streptophyta</taxon>
        <taxon>Embryophyta</taxon>
        <taxon>Tracheophyta</taxon>
        <taxon>Spermatophyta</taxon>
        <taxon>Magnoliopsida</taxon>
        <taxon>eudicotyledons</taxon>
        <taxon>Gunneridae</taxon>
        <taxon>Pentapetalae</taxon>
        <taxon>rosids</taxon>
        <taxon>fabids</taxon>
        <taxon>Malpighiales</taxon>
        <taxon>Erythroxylaceae</taxon>
        <taxon>Erythroxylum</taxon>
    </lineage>
</organism>
<dbReference type="GO" id="GO:0005576">
    <property type="term" value="C:extracellular region"/>
    <property type="evidence" value="ECO:0007669"/>
    <property type="project" value="TreeGrafter"/>
</dbReference>
<dbReference type="FunFam" id="3.40.50.1110:FF:000003">
    <property type="entry name" value="GDSL esterase/lipase APG"/>
    <property type="match status" value="1"/>
</dbReference>
<protein>
    <recommendedName>
        <fullName evidence="5">GDSL esterase/lipase EXL3</fullName>
    </recommendedName>
</protein>
<name>A0AAV8U015_9ROSI</name>
<feature type="chain" id="PRO_5043911286" description="GDSL esterase/lipase EXL3" evidence="2">
    <location>
        <begin position="29"/>
        <end position="362"/>
    </location>
</feature>
<keyword evidence="4" id="KW-1185">Reference proteome</keyword>
<dbReference type="InterPro" id="IPR050592">
    <property type="entry name" value="GDSL_lipolytic_enzyme"/>
</dbReference>
<dbReference type="GO" id="GO:0016298">
    <property type="term" value="F:lipase activity"/>
    <property type="evidence" value="ECO:0007669"/>
    <property type="project" value="InterPro"/>
</dbReference>
<dbReference type="Gene3D" id="3.40.50.1110">
    <property type="entry name" value="SGNH hydrolase"/>
    <property type="match status" value="1"/>
</dbReference>
<dbReference type="Pfam" id="PF00657">
    <property type="entry name" value="Lipase_GDSL"/>
    <property type="match status" value="1"/>
</dbReference>
<accession>A0AAV8U015</accession>
<dbReference type="InterPro" id="IPR035669">
    <property type="entry name" value="SGNH_plant_lipase-like"/>
</dbReference>
<dbReference type="InterPro" id="IPR036514">
    <property type="entry name" value="SGNH_hydro_sf"/>
</dbReference>
<evidence type="ECO:0000313" key="4">
    <source>
        <dbReference type="Proteomes" id="UP001159364"/>
    </source>
</evidence>
<feature type="signal peptide" evidence="2">
    <location>
        <begin position="1"/>
        <end position="28"/>
    </location>
</feature>
<evidence type="ECO:0000313" key="3">
    <source>
        <dbReference type="EMBL" id="KAJ8772642.1"/>
    </source>
</evidence>
<dbReference type="PROSITE" id="PS51257">
    <property type="entry name" value="PROKAR_LIPOPROTEIN"/>
    <property type="match status" value="1"/>
</dbReference>
<dbReference type="AlphaFoldDB" id="A0AAV8U015"/>
<dbReference type="SUPFAM" id="SSF52266">
    <property type="entry name" value="SGNH hydrolase"/>
    <property type="match status" value="1"/>
</dbReference>
<dbReference type="Proteomes" id="UP001159364">
    <property type="component" value="Linkage Group LG02"/>
</dbReference>
<dbReference type="GO" id="GO:0006629">
    <property type="term" value="P:lipid metabolic process"/>
    <property type="evidence" value="ECO:0007669"/>
    <property type="project" value="InterPro"/>
</dbReference>
<gene>
    <name evidence="3" type="ORF">K2173_027819</name>
</gene>
<proteinExistence type="inferred from homology"/>
<reference evidence="3 4" key="1">
    <citation type="submission" date="2021-09" db="EMBL/GenBank/DDBJ databases">
        <title>Genomic insights and catalytic innovation underlie evolution of tropane alkaloids biosynthesis.</title>
        <authorList>
            <person name="Wang Y.-J."/>
            <person name="Tian T."/>
            <person name="Huang J.-P."/>
            <person name="Huang S.-X."/>
        </authorList>
    </citation>
    <scope>NUCLEOTIDE SEQUENCE [LARGE SCALE GENOMIC DNA]</scope>
    <source>
        <strain evidence="3">KIB-2018</strain>
        <tissue evidence="3">Leaf</tissue>
    </source>
</reference>